<gene>
    <name evidence="1" type="ORF">EII40_05000</name>
</gene>
<comment type="caution">
    <text evidence="1">The sequence shown here is derived from an EMBL/GenBank/DDBJ whole genome shotgun (WGS) entry which is preliminary data.</text>
</comment>
<organism evidence="1 2">
    <name type="scientific">Tannerella forsythia</name>
    <name type="common">Bacteroides forsythus</name>
    <dbReference type="NCBI Taxonomy" id="28112"/>
    <lineage>
        <taxon>Bacteria</taxon>
        <taxon>Pseudomonadati</taxon>
        <taxon>Bacteroidota</taxon>
        <taxon>Bacteroidia</taxon>
        <taxon>Bacteroidales</taxon>
        <taxon>Tannerellaceae</taxon>
        <taxon>Tannerella</taxon>
    </lineage>
</organism>
<name>A0A3P1XVZ3_TANFO</name>
<dbReference type="EMBL" id="RQYS01000017">
    <property type="protein sequence ID" value="RRD62107.1"/>
    <property type="molecule type" value="Genomic_DNA"/>
</dbReference>
<evidence type="ECO:0000313" key="2">
    <source>
        <dbReference type="Proteomes" id="UP000278609"/>
    </source>
</evidence>
<dbReference type="AlphaFoldDB" id="A0A3P1XVZ3"/>
<protein>
    <recommendedName>
        <fullName evidence="3">Capsule assembly Wzi family protein</fullName>
    </recommendedName>
</protein>
<dbReference type="OrthoDB" id="596512at2"/>
<dbReference type="Proteomes" id="UP000278609">
    <property type="component" value="Unassembled WGS sequence"/>
</dbReference>
<dbReference type="Gene3D" id="2.40.160.130">
    <property type="entry name" value="Capsule assembly protein Wzi"/>
    <property type="match status" value="1"/>
</dbReference>
<sequence>MKRYFRFFLCVAGILCYIGGYAEQADTLRLYTLYYTGAFGSVASNDLTPFGIVNGRYGKVPLKANNGYLYGSVYHRQQLGKGLGWHAGVQLIASTSRYRNIYLQELYAAVSYKNRFYLSAGSREGRDDGYNPSLWDRQLSSGDLVFSSNARPIPEINFYIPRFLTIPRTAGWLQAKGNFAVGRSFDTDYLESFRGAQQTYVRNVLWHHKSMYLQIQDTRGDFPVSLILGARHFAQWGGTSTHPKLGKQPRSVKDFLRIVAGTSGGSDASISDRINVLGNHYGSYDFRLAYEPGDWSIFGYYQHFFDDRSGMEWYNAWDGLKGIQLQLPRLRWMNKVVVERLSTMDQSGPFHFIEFDHDKYPGYGGGADNYYNNGEYTTGASYFNRSLGSPLLISPEYNTNGVLGFRHNRVRAWHLGIEGEVSGNVTYRVKASSVESFGTPYAPTLRKLTLFSIATDWRYTYRSRCAKKEHETPGWEFGVAAGMDCGSLLGNHWGISFSVTKSGVISRTFQRR</sequence>
<evidence type="ECO:0000313" key="1">
    <source>
        <dbReference type="EMBL" id="RRD62107.1"/>
    </source>
</evidence>
<accession>A0A3P1XVZ3</accession>
<dbReference type="InterPro" id="IPR038636">
    <property type="entry name" value="Wzi_sf"/>
</dbReference>
<proteinExistence type="predicted"/>
<reference evidence="1 2" key="1">
    <citation type="submission" date="2018-11" db="EMBL/GenBank/DDBJ databases">
        <title>Genomes From Bacteria Associated with the Canine Oral Cavity: a Test Case for Automated Genome-Based Taxonomic Assignment.</title>
        <authorList>
            <person name="Coil D.A."/>
            <person name="Jospin G."/>
            <person name="Darling A.E."/>
            <person name="Wallis C."/>
            <person name="Davis I.J."/>
            <person name="Harris S."/>
            <person name="Eisen J.A."/>
            <person name="Holcombe L.J."/>
            <person name="O'Flynn C."/>
        </authorList>
    </citation>
    <scope>NUCLEOTIDE SEQUENCE [LARGE SCALE GENOMIC DNA]</scope>
    <source>
        <strain evidence="1 2">OH2617_COT-023</strain>
    </source>
</reference>
<dbReference type="RefSeq" id="WP_124751178.1">
    <property type="nucleotide sequence ID" value="NZ_RQYS01000017.1"/>
</dbReference>
<evidence type="ECO:0008006" key="3">
    <source>
        <dbReference type="Google" id="ProtNLM"/>
    </source>
</evidence>